<gene>
    <name evidence="7 9" type="primary">TMEM235</name>
</gene>
<evidence type="ECO:0000313" key="7">
    <source>
        <dbReference type="Ensembl" id="ENSMMUP00000063350.1"/>
    </source>
</evidence>
<dbReference type="FunCoup" id="A0A5F7ZDU4">
    <property type="interactions" value="3"/>
</dbReference>
<keyword evidence="6" id="KW-0732">Signal</keyword>
<evidence type="ECO:0000256" key="4">
    <source>
        <dbReference type="ARBA" id="ARBA00023136"/>
    </source>
</evidence>
<feature type="transmembrane region" description="Helical" evidence="5">
    <location>
        <begin position="162"/>
        <end position="185"/>
    </location>
</feature>
<dbReference type="Gene3D" id="1.20.140.150">
    <property type="match status" value="1"/>
</dbReference>
<feature type="transmembrane region" description="Helical" evidence="5">
    <location>
        <begin position="132"/>
        <end position="150"/>
    </location>
</feature>
<dbReference type="Proteomes" id="UP000006718">
    <property type="component" value="Chromosome 16"/>
</dbReference>
<dbReference type="VEuPathDB" id="HostDB:ENSMMUG00000049183"/>
<name>A0A5F7ZDU4_MACMU</name>
<dbReference type="Bgee" id="ENSMMUG00000049183">
    <property type="expression patterns" value="Expressed in superior frontal gyrus and 5 other cell types or tissues"/>
</dbReference>
<evidence type="ECO:0000313" key="8">
    <source>
        <dbReference type="Proteomes" id="UP000006718"/>
    </source>
</evidence>
<dbReference type="InterPro" id="IPR004031">
    <property type="entry name" value="PMP22/EMP/MP20/Claudin"/>
</dbReference>
<reference evidence="7" key="3">
    <citation type="submission" date="2025-08" db="UniProtKB">
        <authorList>
            <consortium name="Ensembl"/>
        </authorList>
    </citation>
    <scope>IDENTIFICATION</scope>
    <source>
        <strain evidence="7">17573</strain>
    </source>
</reference>
<sequence>MARLRVLLLAAALGELLSFALLAAAVASDYWYILEVTDAGNGSAGPGRAELLSSHSGLWRVCEGQNSCIPLVDPFASESLDVSTSVQHLVCSSKRGWILWALQTPGSPFRTRFFQMACCLPDWHLPPVLHRAVMVVLPLSLVLLVCGWICGLLSSLAQSAPLLLFTGCYFLLGGVLTLAGVSIYISYSHLAFAETARQYGPQHVQGVRVSFGWSMALAWGSCASEAFSGALLLSAARTLSLSPPLCSHLSPQQVGGR</sequence>
<dbReference type="AlphaFoldDB" id="A0A5F7ZDU4"/>
<evidence type="ECO:0000256" key="1">
    <source>
        <dbReference type="ARBA" id="ARBA00004141"/>
    </source>
</evidence>
<evidence type="ECO:0000256" key="2">
    <source>
        <dbReference type="ARBA" id="ARBA00022692"/>
    </source>
</evidence>
<dbReference type="PANTHER" id="PTHR20516">
    <property type="entry name" value="TRANSMEMBRANE PROTEIN 114/235 FAMILY MEMBER"/>
    <property type="match status" value="1"/>
</dbReference>
<evidence type="ECO:0000256" key="6">
    <source>
        <dbReference type="SAM" id="SignalP"/>
    </source>
</evidence>
<dbReference type="InParanoid" id="A0A5F7ZDU4"/>
<dbReference type="Ensembl" id="ENSMMUT00000093595.1">
    <property type="protein sequence ID" value="ENSMMUP00000063350.1"/>
    <property type="gene ID" value="ENSMMUG00000049183.2"/>
</dbReference>
<keyword evidence="8" id="KW-1185">Reference proteome</keyword>
<dbReference type="PRINTS" id="PR01077">
    <property type="entry name" value="CLAUDIN"/>
</dbReference>
<accession>A0A5F7ZDU4</accession>
<feature type="signal peptide" evidence="6">
    <location>
        <begin position="1"/>
        <end position="27"/>
    </location>
</feature>
<dbReference type="ExpressionAtlas" id="A0A5F7ZDU4">
    <property type="expression patterns" value="baseline"/>
</dbReference>
<keyword evidence="3 5" id="KW-1133">Transmembrane helix</keyword>
<organism evidence="7 8">
    <name type="scientific">Macaca mulatta</name>
    <name type="common">Rhesus macaque</name>
    <dbReference type="NCBI Taxonomy" id="9544"/>
    <lineage>
        <taxon>Eukaryota</taxon>
        <taxon>Metazoa</taxon>
        <taxon>Chordata</taxon>
        <taxon>Craniata</taxon>
        <taxon>Vertebrata</taxon>
        <taxon>Euteleostomi</taxon>
        <taxon>Mammalia</taxon>
        <taxon>Eutheria</taxon>
        <taxon>Euarchontoglires</taxon>
        <taxon>Primates</taxon>
        <taxon>Haplorrhini</taxon>
        <taxon>Catarrhini</taxon>
        <taxon>Cercopithecidae</taxon>
        <taxon>Cercopithecinae</taxon>
        <taxon>Macaca</taxon>
    </lineage>
</organism>
<keyword evidence="4 5" id="KW-0472">Membrane</keyword>
<comment type="subcellular location">
    <subcellularLocation>
        <location evidence="1">Membrane</location>
        <topology evidence="1">Multi-pass membrane protein</topology>
    </subcellularLocation>
</comment>
<dbReference type="GO" id="GO:0016324">
    <property type="term" value="C:apical plasma membrane"/>
    <property type="evidence" value="ECO:0007669"/>
    <property type="project" value="Ensembl"/>
</dbReference>
<dbReference type="InterPro" id="IPR039951">
    <property type="entry name" value="TMEM114/TMEM235"/>
</dbReference>
<evidence type="ECO:0000256" key="5">
    <source>
        <dbReference type="SAM" id="Phobius"/>
    </source>
</evidence>
<dbReference type="GeneTree" id="ENSGT00390000011615"/>
<reference evidence="7" key="4">
    <citation type="submission" date="2025-09" db="UniProtKB">
        <authorList>
            <consortium name="Ensembl"/>
        </authorList>
    </citation>
    <scope>IDENTIFICATION</scope>
    <source>
        <strain evidence="7">17573</strain>
    </source>
</reference>
<reference evidence="8" key="1">
    <citation type="journal article" date="2007" name="Science">
        <title>Evolutionary and biomedical insights from the rhesus macaque genome.</title>
        <authorList>
            <person name="Gibbs R.A."/>
            <person name="Rogers J."/>
            <person name="Katze M.G."/>
            <person name="Bumgarner R."/>
            <person name="Weinstock G.M."/>
            <person name="Mardis E.R."/>
            <person name="Remington K.A."/>
            <person name="Strausberg R.L."/>
            <person name="Venter J.C."/>
            <person name="Wilson R.K."/>
            <person name="Batzer M.A."/>
            <person name="Bustamante C.D."/>
            <person name="Eichler E.E."/>
            <person name="Hahn M.W."/>
            <person name="Hardison R.C."/>
            <person name="Makova K.D."/>
            <person name="Miller W."/>
            <person name="Milosavljevic A."/>
            <person name="Palermo R.E."/>
            <person name="Siepel A."/>
            <person name="Sikela J.M."/>
            <person name="Attaway T."/>
            <person name="Bell S."/>
            <person name="Bernard K.E."/>
            <person name="Buhay C.J."/>
            <person name="Chandrabose M.N."/>
            <person name="Dao M."/>
            <person name="Davis C."/>
            <person name="Delehaunty K.D."/>
            <person name="Ding Y."/>
            <person name="Dinh H.H."/>
            <person name="Dugan-Rocha S."/>
            <person name="Fulton L.A."/>
            <person name="Gabisi R.A."/>
            <person name="Garner T.T."/>
            <person name="Godfrey J."/>
            <person name="Hawes A.C."/>
            <person name="Hernandez J."/>
            <person name="Hines S."/>
            <person name="Holder M."/>
            <person name="Hume J."/>
            <person name="Jhangiani S.N."/>
            <person name="Joshi V."/>
            <person name="Khan Z.M."/>
            <person name="Kirkness E.F."/>
            <person name="Cree A."/>
            <person name="Fowler R.G."/>
            <person name="Lee S."/>
            <person name="Lewis L.R."/>
            <person name="Li Z."/>
            <person name="Liu Y.-S."/>
            <person name="Moore S.M."/>
            <person name="Muzny D."/>
            <person name="Nazareth L.V."/>
            <person name="Ngo D.N."/>
            <person name="Okwuonu G.O."/>
            <person name="Pai G."/>
            <person name="Parker D."/>
            <person name="Paul H.A."/>
            <person name="Pfannkoch C."/>
            <person name="Pohl C.S."/>
            <person name="Rogers Y.-H.C."/>
            <person name="Ruiz S.J."/>
            <person name="Sabo A."/>
            <person name="Santibanez J."/>
            <person name="Schneider B.W."/>
            <person name="Smith S.M."/>
            <person name="Sodergren E."/>
            <person name="Svatek A.F."/>
            <person name="Utterback T.R."/>
            <person name="Vattathil S."/>
            <person name="Warren W."/>
            <person name="White C.S."/>
            <person name="Chinwalla A.T."/>
            <person name="Feng Y."/>
            <person name="Halpern A.L."/>
            <person name="Hillier L.W."/>
            <person name="Huang X."/>
            <person name="Minx P."/>
            <person name="Nelson J.O."/>
            <person name="Pepin K.H."/>
            <person name="Qin X."/>
            <person name="Sutton G.G."/>
            <person name="Venter E."/>
            <person name="Walenz B.P."/>
            <person name="Wallis J.W."/>
            <person name="Worley K.C."/>
            <person name="Yang S.-P."/>
            <person name="Jones S.M."/>
            <person name="Marra M.A."/>
            <person name="Rocchi M."/>
            <person name="Schein J.E."/>
            <person name="Baertsch R."/>
            <person name="Clarke L."/>
            <person name="Csuros M."/>
            <person name="Glasscock J."/>
            <person name="Harris R.A."/>
            <person name="Havlak P."/>
            <person name="Jackson A.R."/>
            <person name="Jiang H."/>
            <person name="Liu Y."/>
            <person name="Messina D.N."/>
            <person name="Shen Y."/>
            <person name="Song H.X.-Z."/>
            <person name="Wylie T."/>
            <person name="Zhang L."/>
            <person name="Birney E."/>
            <person name="Han K."/>
            <person name="Konkel M.K."/>
            <person name="Lee J."/>
            <person name="Smit A.F.A."/>
            <person name="Ullmer B."/>
            <person name="Wang H."/>
            <person name="Xing J."/>
            <person name="Burhans R."/>
            <person name="Cheng Z."/>
            <person name="Karro J.E."/>
            <person name="Ma J."/>
            <person name="Raney B."/>
            <person name="She X."/>
            <person name="Cox M.J."/>
            <person name="Demuth J.P."/>
            <person name="Dumas L.J."/>
            <person name="Han S.-G."/>
            <person name="Hopkins J."/>
            <person name="Karimpour-Fard A."/>
            <person name="Kim Y.H."/>
            <person name="Pollack J.R."/>
            <person name="Vinar T."/>
            <person name="Addo-Quaye C."/>
            <person name="Degenhardt J."/>
            <person name="Denby A."/>
            <person name="Hubisz M.J."/>
            <person name="Indap A."/>
            <person name="Kosiol C."/>
            <person name="Lahn B.T."/>
            <person name="Lawson H.A."/>
            <person name="Marklein A."/>
            <person name="Nielsen R."/>
            <person name="Vallender E.J."/>
            <person name="Clark A.G."/>
            <person name="Ferguson B."/>
            <person name="Hernandez R.D."/>
            <person name="Hirani K."/>
            <person name="Kehrer-Sawatzki H."/>
            <person name="Kolb J."/>
            <person name="Patil S."/>
            <person name="Pu L.-L."/>
            <person name="Ren Y."/>
            <person name="Smith D.G."/>
            <person name="Wheeler D.A."/>
            <person name="Schenck I."/>
            <person name="Ball E.V."/>
            <person name="Chen R."/>
            <person name="Cooper D.N."/>
            <person name="Giardine B."/>
            <person name="Hsu F."/>
            <person name="Kent W.J."/>
            <person name="Lesk A."/>
            <person name="Nelson D.L."/>
            <person name="O'brien W.E."/>
            <person name="Pruefer K."/>
            <person name="Stenson P.D."/>
            <person name="Wallace J.C."/>
            <person name="Ke H."/>
            <person name="Liu X.-M."/>
            <person name="Wang P."/>
            <person name="Xiang A.P."/>
            <person name="Yang F."/>
            <person name="Barber G.P."/>
            <person name="Haussler D."/>
            <person name="Karolchik D."/>
            <person name="Kern A.D."/>
            <person name="Kuhn R.M."/>
            <person name="Smith K.E."/>
            <person name="Zwieg A.S."/>
        </authorList>
    </citation>
    <scope>NUCLEOTIDE SEQUENCE [LARGE SCALE GENOMIC DNA]</scope>
    <source>
        <strain evidence="8">17573</strain>
    </source>
</reference>
<dbReference type="Pfam" id="PF13903">
    <property type="entry name" value="Claudin_2"/>
    <property type="match status" value="1"/>
</dbReference>
<dbReference type="PANTHER" id="PTHR20516:SF1">
    <property type="entry name" value="TRANSMEMBRANE PROTEIN 235"/>
    <property type="match status" value="1"/>
</dbReference>
<reference evidence="7" key="2">
    <citation type="submission" date="2019-01" db="EMBL/GenBank/DDBJ databases">
        <authorList>
            <person name="Graves T."/>
            <person name="Eichler E.E."/>
            <person name="Wilson R.K."/>
        </authorList>
    </citation>
    <scope>NUCLEOTIDE SEQUENCE [LARGE SCALE GENOMIC DNA]</scope>
    <source>
        <strain evidence="7">17573</strain>
    </source>
</reference>
<dbReference type="VGNC" id="VGNC:99303">
    <property type="gene designation" value="TMEM235"/>
</dbReference>
<feature type="chain" id="PRO_5023926428" evidence="6">
    <location>
        <begin position="28"/>
        <end position="257"/>
    </location>
</feature>
<evidence type="ECO:0000256" key="3">
    <source>
        <dbReference type="ARBA" id="ARBA00022989"/>
    </source>
</evidence>
<dbReference type="GO" id="GO:0005737">
    <property type="term" value="C:cytoplasm"/>
    <property type="evidence" value="ECO:0007669"/>
    <property type="project" value="Ensembl"/>
</dbReference>
<keyword evidence="2 5" id="KW-0812">Transmembrane</keyword>
<evidence type="ECO:0000313" key="9">
    <source>
        <dbReference type="VGNC" id="VGNC:99303"/>
    </source>
</evidence>
<proteinExistence type="predicted"/>
<dbReference type="OMA" id="TERRMGH"/>
<protein>
    <submittedName>
        <fullName evidence="7">Transmembrane protein 235</fullName>
    </submittedName>
</protein>